<organism evidence="9">
    <name type="scientific">Eucalyptus grandis</name>
    <name type="common">Flooded gum</name>
    <dbReference type="NCBI Taxonomy" id="71139"/>
    <lineage>
        <taxon>Eukaryota</taxon>
        <taxon>Viridiplantae</taxon>
        <taxon>Streptophyta</taxon>
        <taxon>Embryophyta</taxon>
        <taxon>Tracheophyta</taxon>
        <taxon>Spermatophyta</taxon>
        <taxon>Magnoliopsida</taxon>
        <taxon>eudicotyledons</taxon>
        <taxon>Gunneridae</taxon>
        <taxon>Pentapetalae</taxon>
        <taxon>rosids</taxon>
        <taxon>malvids</taxon>
        <taxon>Myrtales</taxon>
        <taxon>Myrtaceae</taxon>
        <taxon>Myrtoideae</taxon>
        <taxon>Eucalypteae</taxon>
        <taxon>Eucalyptus</taxon>
    </lineage>
</organism>
<dbReference type="GO" id="GO:0046872">
    <property type="term" value="F:metal ion binding"/>
    <property type="evidence" value="ECO:0007669"/>
    <property type="project" value="UniProtKB-KW"/>
</dbReference>
<comment type="similarity">
    <text evidence="2">Belongs to the CYSTM1 family.</text>
</comment>
<evidence type="ECO:0000256" key="7">
    <source>
        <dbReference type="ARBA" id="ARBA00023136"/>
    </source>
</evidence>
<dbReference type="AlphaFoldDB" id="A0A059BSE6"/>
<keyword evidence="6" id="KW-0346">Stress response</keyword>
<evidence type="ECO:0000256" key="4">
    <source>
        <dbReference type="ARBA" id="ARBA00022723"/>
    </source>
</evidence>
<dbReference type="EMBL" id="KK198758">
    <property type="protein sequence ID" value="KCW69017.1"/>
    <property type="molecule type" value="Genomic_DNA"/>
</dbReference>
<keyword evidence="3" id="KW-0812">Transmembrane</keyword>
<name>A0A059BSE6_EUCGR</name>
<dbReference type="Pfam" id="PF12734">
    <property type="entry name" value="CYSTM"/>
    <property type="match status" value="1"/>
</dbReference>
<dbReference type="InParanoid" id="A0A059BSE6"/>
<dbReference type="PANTHER" id="PTHR35470">
    <property type="entry name" value="CADMIUM TOLERANT 3"/>
    <property type="match status" value="1"/>
</dbReference>
<dbReference type="InterPro" id="IPR051671">
    <property type="entry name" value="CYSTM1_HM_Tolerance"/>
</dbReference>
<comment type="subcellular location">
    <subcellularLocation>
        <location evidence="1">Cell membrane</location>
        <topology evidence="1">Single-pass membrane protein</topology>
    </subcellularLocation>
</comment>
<keyword evidence="5" id="KW-1133">Transmembrane helix</keyword>
<reference evidence="9" key="1">
    <citation type="submission" date="2013-07" db="EMBL/GenBank/DDBJ databases">
        <title>The genome of Eucalyptus grandis.</title>
        <authorList>
            <person name="Schmutz J."/>
            <person name="Hayes R."/>
            <person name="Myburg A."/>
            <person name="Tuskan G."/>
            <person name="Grattapaglia D."/>
            <person name="Rokhsar D.S."/>
        </authorList>
    </citation>
    <scope>NUCLEOTIDE SEQUENCE</scope>
    <source>
        <tissue evidence="9">Leaf extractions</tissue>
    </source>
</reference>
<dbReference type="InterPro" id="IPR028144">
    <property type="entry name" value="CYSTM_dom"/>
</dbReference>
<dbReference type="Gramene" id="KCW69017">
    <property type="protein sequence ID" value="KCW69017"/>
    <property type="gene ID" value="EUGRSUZ_F02575"/>
</dbReference>
<evidence type="ECO:0000256" key="1">
    <source>
        <dbReference type="ARBA" id="ARBA00004162"/>
    </source>
</evidence>
<evidence type="ECO:0000256" key="3">
    <source>
        <dbReference type="ARBA" id="ARBA00022692"/>
    </source>
</evidence>
<sequence>MEGAPSPQEMSYYDHVTKRREEKGCLYACFFTLCCCFCCYESLDILLSNNCHVNGLIKNCSIIMERQ</sequence>
<dbReference type="eggNOG" id="ENOG502S75V">
    <property type="taxonomic scope" value="Eukaryota"/>
</dbReference>
<evidence type="ECO:0000256" key="6">
    <source>
        <dbReference type="ARBA" id="ARBA00023016"/>
    </source>
</evidence>
<proteinExistence type="inferred from homology"/>
<evidence type="ECO:0000259" key="8">
    <source>
        <dbReference type="Pfam" id="PF12734"/>
    </source>
</evidence>
<evidence type="ECO:0000256" key="5">
    <source>
        <dbReference type="ARBA" id="ARBA00022989"/>
    </source>
</evidence>
<dbReference type="GO" id="GO:0010038">
    <property type="term" value="P:response to metal ion"/>
    <property type="evidence" value="ECO:0007669"/>
    <property type="project" value="UniProtKB-ARBA"/>
</dbReference>
<evidence type="ECO:0000256" key="2">
    <source>
        <dbReference type="ARBA" id="ARBA00009444"/>
    </source>
</evidence>
<protein>
    <recommendedName>
        <fullName evidence="8">Cysteine-rich transmembrane domain-containing protein</fullName>
    </recommendedName>
</protein>
<evidence type="ECO:0000313" key="9">
    <source>
        <dbReference type="EMBL" id="KCW69017.1"/>
    </source>
</evidence>
<dbReference type="PANTHER" id="PTHR35470:SF6">
    <property type="entry name" value="PROTEIN CYSTEINE-RICH TRANSMEMBRANE MODULE 2"/>
    <property type="match status" value="1"/>
</dbReference>
<gene>
    <name evidence="9" type="ORF">EUGRSUZ_F02575</name>
</gene>
<feature type="domain" description="Cysteine-rich transmembrane" evidence="8">
    <location>
        <begin position="11"/>
        <end position="41"/>
    </location>
</feature>
<accession>A0A059BSE6</accession>
<dbReference type="GO" id="GO:0005886">
    <property type="term" value="C:plasma membrane"/>
    <property type="evidence" value="ECO:0007669"/>
    <property type="project" value="UniProtKB-SubCell"/>
</dbReference>
<keyword evidence="7" id="KW-0472">Membrane</keyword>
<keyword evidence="4" id="KW-0479">Metal-binding</keyword>